<comment type="caution">
    <text evidence="1">The sequence shown here is derived from an EMBL/GenBank/DDBJ whole genome shotgun (WGS) entry which is preliminary data.</text>
</comment>
<accession>A0A921ZKU9</accession>
<dbReference type="EMBL" id="JH668630">
    <property type="protein sequence ID" value="KAG6459631.1"/>
    <property type="molecule type" value="Genomic_DNA"/>
</dbReference>
<dbReference type="Proteomes" id="UP000791440">
    <property type="component" value="Unassembled WGS sequence"/>
</dbReference>
<evidence type="ECO:0000313" key="1">
    <source>
        <dbReference type="EMBL" id="KAG6459631.1"/>
    </source>
</evidence>
<dbReference type="AlphaFoldDB" id="A0A921ZKU9"/>
<gene>
    <name evidence="1" type="ORF">O3G_MSEX011490</name>
</gene>
<sequence>MLSGCRALEVSSEGIAGKEVWGKDRESLRMGGGEIARKFSPAPYRSQCELANMRYTPHIHYTHLTACLGPGQMSPSAWACIRCRPSAQELRPGGDIGVGVHIGVVRFLR</sequence>
<reference evidence="1" key="2">
    <citation type="submission" date="2020-12" db="EMBL/GenBank/DDBJ databases">
        <authorList>
            <person name="Kanost M."/>
        </authorList>
    </citation>
    <scope>NUCLEOTIDE SEQUENCE</scope>
</reference>
<name>A0A921ZKU9_MANSE</name>
<reference evidence="1" key="1">
    <citation type="journal article" date="2016" name="Insect Biochem. Mol. Biol.">
        <title>Multifaceted biological insights from a draft genome sequence of the tobacco hornworm moth, Manduca sexta.</title>
        <authorList>
            <person name="Kanost M.R."/>
            <person name="Arrese E.L."/>
            <person name="Cao X."/>
            <person name="Chen Y.R."/>
            <person name="Chellapilla S."/>
            <person name="Goldsmith M.R."/>
            <person name="Grosse-Wilde E."/>
            <person name="Heckel D.G."/>
            <person name="Herndon N."/>
            <person name="Jiang H."/>
            <person name="Papanicolaou A."/>
            <person name="Qu J."/>
            <person name="Soulages J.L."/>
            <person name="Vogel H."/>
            <person name="Walters J."/>
            <person name="Waterhouse R.M."/>
            <person name="Ahn S.J."/>
            <person name="Almeida F.C."/>
            <person name="An C."/>
            <person name="Aqrawi P."/>
            <person name="Bretschneider A."/>
            <person name="Bryant W.B."/>
            <person name="Bucks S."/>
            <person name="Chao H."/>
            <person name="Chevignon G."/>
            <person name="Christen J.M."/>
            <person name="Clarke D.F."/>
            <person name="Dittmer N.T."/>
            <person name="Ferguson L.C.F."/>
            <person name="Garavelou S."/>
            <person name="Gordon K.H.J."/>
            <person name="Gunaratna R.T."/>
            <person name="Han Y."/>
            <person name="Hauser F."/>
            <person name="He Y."/>
            <person name="Heidel-Fischer H."/>
            <person name="Hirsh A."/>
            <person name="Hu Y."/>
            <person name="Jiang H."/>
            <person name="Kalra D."/>
            <person name="Klinner C."/>
            <person name="Konig C."/>
            <person name="Kovar C."/>
            <person name="Kroll A.R."/>
            <person name="Kuwar S.S."/>
            <person name="Lee S.L."/>
            <person name="Lehman R."/>
            <person name="Li K."/>
            <person name="Li Z."/>
            <person name="Liang H."/>
            <person name="Lovelace S."/>
            <person name="Lu Z."/>
            <person name="Mansfield J.H."/>
            <person name="McCulloch K.J."/>
            <person name="Mathew T."/>
            <person name="Morton B."/>
            <person name="Muzny D.M."/>
            <person name="Neunemann D."/>
            <person name="Ongeri F."/>
            <person name="Pauchet Y."/>
            <person name="Pu L.L."/>
            <person name="Pyrousis I."/>
            <person name="Rao X.J."/>
            <person name="Redding A."/>
            <person name="Roesel C."/>
            <person name="Sanchez-Gracia A."/>
            <person name="Schaack S."/>
            <person name="Shukla A."/>
            <person name="Tetreau G."/>
            <person name="Wang Y."/>
            <person name="Xiong G.H."/>
            <person name="Traut W."/>
            <person name="Walsh T.K."/>
            <person name="Worley K.C."/>
            <person name="Wu D."/>
            <person name="Wu W."/>
            <person name="Wu Y.Q."/>
            <person name="Zhang X."/>
            <person name="Zou Z."/>
            <person name="Zucker H."/>
            <person name="Briscoe A.D."/>
            <person name="Burmester T."/>
            <person name="Clem R.J."/>
            <person name="Feyereisen R."/>
            <person name="Grimmelikhuijzen C.J.P."/>
            <person name="Hamodrakas S.J."/>
            <person name="Hansson B.S."/>
            <person name="Huguet E."/>
            <person name="Jermiin L.S."/>
            <person name="Lan Q."/>
            <person name="Lehman H.K."/>
            <person name="Lorenzen M."/>
            <person name="Merzendorfer H."/>
            <person name="Michalopoulos I."/>
            <person name="Morton D.B."/>
            <person name="Muthukrishnan S."/>
            <person name="Oakeshott J.G."/>
            <person name="Palmer W."/>
            <person name="Park Y."/>
            <person name="Passarelli A.L."/>
            <person name="Rozas J."/>
            <person name="Schwartz L.M."/>
            <person name="Smith W."/>
            <person name="Southgate A."/>
            <person name="Vilcinskas A."/>
            <person name="Vogt R."/>
            <person name="Wang P."/>
            <person name="Werren J."/>
            <person name="Yu X.Q."/>
            <person name="Zhou J.J."/>
            <person name="Brown S.J."/>
            <person name="Scherer S.E."/>
            <person name="Richards S."/>
            <person name="Blissard G.W."/>
        </authorList>
    </citation>
    <scope>NUCLEOTIDE SEQUENCE</scope>
</reference>
<organism evidence="1 2">
    <name type="scientific">Manduca sexta</name>
    <name type="common">Tobacco hawkmoth</name>
    <name type="synonym">Tobacco hornworm</name>
    <dbReference type="NCBI Taxonomy" id="7130"/>
    <lineage>
        <taxon>Eukaryota</taxon>
        <taxon>Metazoa</taxon>
        <taxon>Ecdysozoa</taxon>
        <taxon>Arthropoda</taxon>
        <taxon>Hexapoda</taxon>
        <taxon>Insecta</taxon>
        <taxon>Pterygota</taxon>
        <taxon>Neoptera</taxon>
        <taxon>Endopterygota</taxon>
        <taxon>Lepidoptera</taxon>
        <taxon>Glossata</taxon>
        <taxon>Ditrysia</taxon>
        <taxon>Bombycoidea</taxon>
        <taxon>Sphingidae</taxon>
        <taxon>Sphinginae</taxon>
        <taxon>Sphingini</taxon>
        <taxon>Manduca</taxon>
    </lineage>
</organism>
<evidence type="ECO:0000313" key="2">
    <source>
        <dbReference type="Proteomes" id="UP000791440"/>
    </source>
</evidence>
<keyword evidence="2" id="KW-1185">Reference proteome</keyword>
<protein>
    <submittedName>
        <fullName evidence="1">Uncharacterized protein</fullName>
    </submittedName>
</protein>
<proteinExistence type="predicted"/>